<proteinExistence type="predicted"/>
<dbReference type="OMA" id="PDTYSIC"/>
<evidence type="ECO:0000313" key="2">
    <source>
        <dbReference type="Proteomes" id="UP000478995"/>
    </source>
</evidence>
<dbReference type="Proteomes" id="UP000478995">
    <property type="component" value="Unassembled WGS sequence"/>
</dbReference>
<evidence type="ECO:0000313" key="1">
    <source>
        <dbReference type="EMBL" id="NFG18402.1"/>
    </source>
</evidence>
<accession>A0A0L9Z263</accession>
<dbReference type="AlphaFoldDB" id="A0A0L9Z263"/>
<name>A0A0L9Z263_CLOBO</name>
<gene>
    <name evidence="1" type="ORF">FC794_16790</name>
</gene>
<dbReference type="GeneID" id="44156928"/>
<sequence>MQFKEQQNPNTFQNITIKKVGLGIVIGQNIVDGAPDAYSICKITRFNVMS</sequence>
<organism evidence="1 2">
    <name type="scientific">Clostridium botulinum</name>
    <dbReference type="NCBI Taxonomy" id="1491"/>
    <lineage>
        <taxon>Bacteria</taxon>
        <taxon>Bacillati</taxon>
        <taxon>Bacillota</taxon>
        <taxon>Clostridia</taxon>
        <taxon>Eubacteriales</taxon>
        <taxon>Clostridiaceae</taxon>
        <taxon>Clostridium</taxon>
    </lineage>
</organism>
<protein>
    <submittedName>
        <fullName evidence="1">Uncharacterized protein</fullName>
    </submittedName>
</protein>
<comment type="caution">
    <text evidence="1">The sequence shown here is derived from an EMBL/GenBank/DDBJ whole genome shotgun (WGS) entry which is preliminary data.</text>
</comment>
<reference evidence="1 2" key="1">
    <citation type="submission" date="2019-04" db="EMBL/GenBank/DDBJ databases">
        <title>Genome sequencing of Clostridium botulinum Groups I-IV and Clostridium butyricum.</title>
        <authorList>
            <person name="Brunt J."/>
            <person name="Van Vliet A.H.M."/>
            <person name="Stringer S.C."/>
            <person name="Carter A.T."/>
            <person name="Peck M.W."/>
        </authorList>
    </citation>
    <scope>NUCLEOTIDE SEQUENCE [LARGE SCALE GENOMIC DNA]</scope>
    <source>
        <strain evidence="1 2">IFR 18/037</strain>
    </source>
</reference>
<dbReference type="RefSeq" id="WP_003357781.1">
    <property type="nucleotide sequence ID" value="NZ_CP013246.1"/>
</dbReference>
<dbReference type="EMBL" id="SWOY01000010">
    <property type="protein sequence ID" value="NFG18402.1"/>
    <property type="molecule type" value="Genomic_DNA"/>
</dbReference>